<reference evidence="2 3" key="1">
    <citation type="submission" date="2023-05" db="EMBL/GenBank/DDBJ databases">
        <title>B98-5 Cell Line De Novo Hybrid Assembly: An Optical Mapping Approach.</title>
        <authorList>
            <person name="Kananen K."/>
            <person name="Auerbach J.A."/>
            <person name="Kautto E."/>
            <person name="Blachly J.S."/>
        </authorList>
    </citation>
    <scope>NUCLEOTIDE SEQUENCE [LARGE SCALE GENOMIC DNA]</scope>
    <source>
        <strain evidence="2">B95-8</strain>
        <tissue evidence="2">Cell line</tissue>
    </source>
</reference>
<feature type="compositionally biased region" description="Low complexity" evidence="1">
    <location>
        <begin position="79"/>
        <end position="95"/>
    </location>
</feature>
<accession>A0ABQ9V954</accession>
<comment type="caution">
    <text evidence="2">The sequence shown here is derived from an EMBL/GenBank/DDBJ whole genome shotgun (WGS) entry which is preliminary data.</text>
</comment>
<dbReference type="PANTHER" id="PTHR28646:SF1">
    <property type="entry name" value="TRANSMEMBRANE PROTEIN 201"/>
    <property type="match status" value="1"/>
</dbReference>
<name>A0ABQ9V954_SAGOE</name>
<feature type="region of interest" description="Disordered" evidence="1">
    <location>
        <begin position="119"/>
        <end position="167"/>
    </location>
</feature>
<evidence type="ECO:0000313" key="3">
    <source>
        <dbReference type="Proteomes" id="UP001266305"/>
    </source>
</evidence>
<sequence>MSVGGSPASLFIPSPPSFLPLANQQLFRSPRRVSPSSLPGRLSRALSLGTIPSLTRADSGYLFSGSRPPSQVSRSGEFPVSAPSVAGSVASSSGSLRHRRPLISPARLNLKGQKLLLFPSPLGEAPTTPSSSDEHSPHNSSLFTMEPPQVPRRPPLQDTKHALGMAF</sequence>
<dbReference type="PANTHER" id="PTHR28646">
    <property type="entry name" value="TRANSMEMBRANE PROTEIN 201"/>
    <property type="match status" value="1"/>
</dbReference>
<organism evidence="2 3">
    <name type="scientific">Saguinus oedipus</name>
    <name type="common">Cotton-top tamarin</name>
    <name type="synonym">Oedipomidas oedipus</name>
    <dbReference type="NCBI Taxonomy" id="9490"/>
    <lineage>
        <taxon>Eukaryota</taxon>
        <taxon>Metazoa</taxon>
        <taxon>Chordata</taxon>
        <taxon>Craniata</taxon>
        <taxon>Vertebrata</taxon>
        <taxon>Euteleostomi</taxon>
        <taxon>Mammalia</taxon>
        <taxon>Eutheria</taxon>
        <taxon>Euarchontoglires</taxon>
        <taxon>Primates</taxon>
        <taxon>Haplorrhini</taxon>
        <taxon>Platyrrhini</taxon>
        <taxon>Cebidae</taxon>
        <taxon>Callitrichinae</taxon>
        <taxon>Saguinus</taxon>
    </lineage>
</organism>
<evidence type="ECO:0000256" key="1">
    <source>
        <dbReference type="SAM" id="MobiDB-lite"/>
    </source>
</evidence>
<feature type="region of interest" description="Disordered" evidence="1">
    <location>
        <begin position="58"/>
        <end position="97"/>
    </location>
</feature>
<proteinExistence type="predicted"/>
<dbReference type="InterPro" id="IPR040041">
    <property type="entry name" value="TMEM201"/>
</dbReference>
<keyword evidence="3" id="KW-1185">Reference proteome</keyword>
<dbReference type="Proteomes" id="UP001266305">
    <property type="component" value="Unassembled WGS sequence"/>
</dbReference>
<evidence type="ECO:0000313" key="2">
    <source>
        <dbReference type="EMBL" id="KAK2105883.1"/>
    </source>
</evidence>
<dbReference type="EMBL" id="JASSZA010000007">
    <property type="protein sequence ID" value="KAK2105883.1"/>
    <property type="molecule type" value="Genomic_DNA"/>
</dbReference>
<gene>
    <name evidence="2" type="ORF">P7K49_015397</name>
</gene>
<protein>
    <submittedName>
        <fullName evidence="2">Uncharacterized protein</fullName>
    </submittedName>
</protein>